<reference evidence="1" key="1">
    <citation type="submission" date="2016-04" db="EMBL/GenBank/DDBJ databases">
        <authorList>
            <person name="Evans L.H."/>
            <person name="Alamgir A."/>
            <person name="Owens N."/>
            <person name="Weber N.D."/>
            <person name="Virtaneva K."/>
            <person name="Barbian K."/>
            <person name="Babar A."/>
            <person name="Rosenke K."/>
        </authorList>
    </citation>
    <scope>NUCLEOTIDE SEQUENCE</scope>
    <source>
        <strain evidence="1">86</strain>
    </source>
</reference>
<gene>
    <name evidence="1" type="ORF">KL86DPRO_20521</name>
</gene>
<evidence type="ECO:0000313" key="1">
    <source>
        <dbReference type="EMBL" id="SBW05630.1"/>
    </source>
</evidence>
<dbReference type="AlphaFoldDB" id="A0A212K1J7"/>
<accession>A0A212K1J7</accession>
<proteinExistence type="predicted"/>
<name>A0A212K1J7_9DELT</name>
<organism evidence="1">
    <name type="scientific">uncultured delta proteobacterium</name>
    <dbReference type="NCBI Taxonomy" id="34034"/>
    <lineage>
        <taxon>Bacteria</taxon>
        <taxon>Deltaproteobacteria</taxon>
        <taxon>environmental samples</taxon>
    </lineage>
</organism>
<dbReference type="EMBL" id="FLUQ01000002">
    <property type="protein sequence ID" value="SBW05630.1"/>
    <property type="molecule type" value="Genomic_DNA"/>
</dbReference>
<sequence length="31" mass="3615">MIIIIMSYNDIVKNNVFTIKFIYMANDCIAC</sequence>
<protein>
    <submittedName>
        <fullName evidence="1">Uncharacterized protein</fullName>
    </submittedName>
</protein>